<dbReference type="InterPro" id="IPR015424">
    <property type="entry name" value="PyrdxlP-dep_Trfase"/>
</dbReference>
<evidence type="ECO:0000313" key="7">
    <source>
        <dbReference type="Proteomes" id="UP000186817"/>
    </source>
</evidence>
<evidence type="ECO:0000259" key="5">
    <source>
        <dbReference type="Pfam" id="PF00155"/>
    </source>
</evidence>
<accession>A0A1Q9EJG6</accession>
<dbReference type="InterPro" id="IPR004839">
    <property type="entry name" value="Aminotransferase_I/II_large"/>
</dbReference>
<comment type="caution">
    <text evidence="6">The sequence shown here is derived from an EMBL/GenBank/DDBJ whole genome shotgun (WGS) entry which is preliminary data.</text>
</comment>
<dbReference type="SUPFAM" id="SSF53383">
    <property type="entry name" value="PLP-dependent transferases"/>
    <property type="match status" value="1"/>
</dbReference>
<evidence type="ECO:0000313" key="6">
    <source>
        <dbReference type="EMBL" id="OLQ07555.1"/>
    </source>
</evidence>
<evidence type="ECO:0000256" key="3">
    <source>
        <dbReference type="ARBA" id="ARBA00022679"/>
    </source>
</evidence>
<dbReference type="EMBL" id="LSRX01000136">
    <property type="protein sequence ID" value="OLQ07555.1"/>
    <property type="molecule type" value="Genomic_DNA"/>
</dbReference>
<dbReference type="PANTHER" id="PTHR43807:SF20">
    <property type="entry name" value="FI04487P"/>
    <property type="match status" value="1"/>
</dbReference>
<keyword evidence="3" id="KW-0808">Transferase</keyword>
<sequence>MHLRVILSRGHDVGENLSREAQYAMFDAADTNKSSDISFEVAGGYHGPVPSRYEEEEVGSLKWLLKEAEVTWYEHEPAHQRTREAVKKEDLDGCMQEYMVQQRFSERVSLRRRVEVIHKGGSPEIQESCAALARGCCALPLLTCAAGIRAVAEPIRTCWAEGVQQCSRMAEASPQHWRHCPGASAMALEAKQATLSALLLGVGIGFGLDVLRRHLTRRQAQAKEGGTEGSSAVKESTIRLMSRLALQHGAINLSQGFPNEPPPTAMLHAAAGALLQGGSLEEAKALAERLEPLLSEEVPQRQQRDLLSQYSFPFGLPLLRQSLQKYYARFYPGIQADSEENITVVLGATEGFACSLRTICSPGDRVVFFEPFHELYPSQCKLWHLIPSAVTLTEESGEWRFDSAELEEALSGAKVLLLNTPHNPTGKVFTESELSLIAALCIKHDVLCVTDEIYEHIVFDGAAHVPAAMALQPGMAERTFVVNAVSKTARATGWRVGWVISPAKYTQALRGVHDQLVLQAPTPLQYGAASMLSMDDAYFASHGPEYMAKRDILLPALRSAGFRVAAKPRGAYYIFADFLHVPALQGLSPTEAAMKMTRDIGVACVPGDNFYLGTSRTAPHLGARYLRFAFVRSSDLLLQAAALLKQRL</sequence>
<dbReference type="GO" id="GO:0016212">
    <property type="term" value="F:kynurenine-oxoglutarate transaminase activity"/>
    <property type="evidence" value="ECO:0007669"/>
    <property type="project" value="TreeGrafter"/>
</dbReference>
<dbReference type="GO" id="GO:0030170">
    <property type="term" value="F:pyridoxal phosphate binding"/>
    <property type="evidence" value="ECO:0007669"/>
    <property type="project" value="InterPro"/>
</dbReference>
<organism evidence="6 7">
    <name type="scientific">Symbiodinium microadriaticum</name>
    <name type="common">Dinoflagellate</name>
    <name type="synonym">Zooxanthella microadriatica</name>
    <dbReference type="NCBI Taxonomy" id="2951"/>
    <lineage>
        <taxon>Eukaryota</taxon>
        <taxon>Sar</taxon>
        <taxon>Alveolata</taxon>
        <taxon>Dinophyceae</taxon>
        <taxon>Suessiales</taxon>
        <taxon>Symbiodiniaceae</taxon>
        <taxon>Symbiodinium</taxon>
    </lineage>
</organism>
<dbReference type="AlphaFoldDB" id="A0A1Q9EJG6"/>
<keyword evidence="4" id="KW-0663">Pyridoxal phosphate</keyword>
<dbReference type="Proteomes" id="UP000186817">
    <property type="component" value="Unassembled WGS sequence"/>
</dbReference>
<gene>
    <name evidence="6" type="primary">Ccbl2</name>
    <name evidence="6" type="ORF">AK812_SmicGene9067</name>
</gene>
<name>A0A1Q9EJG6_SYMMI</name>
<dbReference type="InterPro" id="IPR051326">
    <property type="entry name" value="Kynurenine-oxoglutarate_AT"/>
</dbReference>
<reference evidence="6 7" key="1">
    <citation type="submission" date="2016-02" db="EMBL/GenBank/DDBJ databases">
        <title>Genome analysis of coral dinoflagellate symbionts highlights evolutionary adaptations to a symbiotic lifestyle.</title>
        <authorList>
            <person name="Aranda M."/>
            <person name="Li Y."/>
            <person name="Liew Y.J."/>
            <person name="Baumgarten S."/>
            <person name="Simakov O."/>
            <person name="Wilson M."/>
            <person name="Piel J."/>
            <person name="Ashoor H."/>
            <person name="Bougouffa S."/>
            <person name="Bajic V.B."/>
            <person name="Ryu T."/>
            <person name="Ravasi T."/>
            <person name="Bayer T."/>
            <person name="Micklem G."/>
            <person name="Kim H."/>
            <person name="Bhak J."/>
            <person name="Lajeunesse T.C."/>
            <person name="Voolstra C.R."/>
        </authorList>
    </citation>
    <scope>NUCLEOTIDE SEQUENCE [LARGE SCALE GENOMIC DNA]</scope>
    <source>
        <strain evidence="6 7">CCMP2467</strain>
    </source>
</reference>
<evidence type="ECO:0000256" key="1">
    <source>
        <dbReference type="ARBA" id="ARBA00001933"/>
    </source>
</evidence>
<comment type="cofactor">
    <cofactor evidence="1">
        <name>pyridoxal 5'-phosphate</name>
        <dbReference type="ChEBI" id="CHEBI:597326"/>
    </cofactor>
</comment>
<dbReference type="InterPro" id="IPR015422">
    <property type="entry name" value="PyrdxlP-dep_Trfase_small"/>
</dbReference>
<protein>
    <submittedName>
        <fullName evidence="6">Kynurenine--oxoglutarate transaminase 3</fullName>
    </submittedName>
</protein>
<dbReference type="Pfam" id="PF00155">
    <property type="entry name" value="Aminotran_1_2"/>
    <property type="match status" value="1"/>
</dbReference>
<dbReference type="Gene3D" id="3.40.640.10">
    <property type="entry name" value="Type I PLP-dependent aspartate aminotransferase-like (Major domain)"/>
    <property type="match status" value="1"/>
</dbReference>
<evidence type="ECO:0000256" key="4">
    <source>
        <dbReference type="ARBA" id="ARBA00022898"/>
    </source>
</evidence>
<proteinExistence type="predicted"/>
<dbReference type="PANTHER" id="PTHR43807">
    <property type="entry name" value="FI04487P"/>
    <property type="match status" value="1"/>
</dbReference>
<evidence type="ECO:0000256" key="2">
    <source>
        <dbReference type="ARBA" id="ARBA00022576"/>
    </source>
</evidence>
<dbReference type="CDD" id="cd00609">
    <property type="entry name" value="AAT_like"/>
    <property type="match status" value="1"/>
</dbReference>
<keyword evidence="7" id="KW-1185">Reference proteome</keyword>
<dbReference type="GO" id="GO:0005737">
    <property type="term" value="C:cytoplasm"/>
    <property type="evidence" value="ECO:0007669"/>
    <property type="project" value="TreeGrafter"/>
</dbReference>
<keyword evidence="2" id="KW-0032">Aminotransferase</keyword>
<feature type="domain" description="Aminotransferase class I/classII large" evidence="5">
    <location>
        <begin position="299"/>
        <end position="614"/>
    </location>
</feature>
<dbReference type="OMA" id="VFFEPFH"/>
<dbReference type="InterPro" id="IPR015421">
    <property type="entry name" value="PyrdxlP-dep_Trfase_major"/>
</dbReference>
<dbReference type="OrthoDB" id="416938at2759"/>
<dbReference type="Gene3D" id="3.90.1150.10">
    <property type="entry name" value="Aspartate Aminotransferase, domain 1"/>
    <property type="match status" value="1"/>
</dbReference>